<dbReference type="Proteomes" id="UP001280581">
    <property type="component" value="Unassembled WGS sequence"/>
</dbReference>
<sequence length="491" mass="53768">MGSTPSDIYEELRGALSSTGAEVLLPGDGEKYQESIKRWSDHCEKRAVYPPAYAKQGVDANARQACVVRVTSKHDVTTTILFIREHRIPFVVRGGGHSTSGSASIEDGLVIDLSRMRSVTVNPQNKTITAEGGTLWSDVDDEAAKYGLATVGGTVNHTGVGGLTLGGGYGYLSGRYGLVIDNLLQVEMVLASGEQVIASETDNEDLFWANFGVATAFTFKAYDQPNPVFSGPLIFLPEQLTQVVEFLNEFENKTDGNQALLMGFACPPPARAPIVMTMPFHNGTLEEATAFFKPLIDIGPIANHTTMMPYHALNTCLNEGQGFGGRKMFGGGAYKLPLDAEFVQKLFAEFLAFITREGQNTEDSILLFETLSYKKILEVPNEKMAFANRGEYYNVATVIKWEDPALDDTVRDFSRALLKKTSQSAGIEQDEKVRSVKGVGVYANYVNPDIPASEVYGNNAEKLTELKKKYDPENLFDRGTRLVPRPLVVVN</sequence>
<protein>
    <recommendedName>
        <fullName evidence="6">FAD-binding PCMH-type domain-containing protein</fullName>
    </recommendedName>
</protein>
<feature type="domain" description="FAD-binding PCMH-type" evidence="6">
    <location>
        <begin position="60"/>
        <end position="224"/>
    </location>
</feature>
<dbReference type="GO" id="GO:0071949">
    <property type="term" value="F:FAD binding"/>
    <property type="evidence" value="ECO:0007669"/>
    <property type="project" value="InterPro"/>
</dbReference>
<keyword evidence="4" id="KW-0274">FAD</keyword>
<dbReference type="EMBL" id="WVTA01000001">
    <property type="protein sequence ID" value="KAK3217035.1"/>
    <property type="molecule type" value="Genomic_DNA"/>
</dbReference>
<evidence type="ECO:0000256" key="1">
    <source>
        <dbReference type="ARBA" id="ARBA00001974"/>
    </source>
</evidence>
<gene>
    <name evidence="7" type="ORF">GRF29_1g1740144</name>
</gene>
<accession>A0AAN6M873</accession>
<evidence type="ECO:0000256" key="2">
    <source>
        <dbReference type="ARBA" id="ARBA00005466"/>
    </source>
</evidence>
<dbReference type="Gene3D" id="3.30.465.10">
    <property type="match status" value="1"/>
</dbReference>
<dbReference type="PANTHER" id="PTHR42973">
    <property type="entry name" value="BINDING OXIDOREDUCTASE, PUTATIVE (AFU_ORTHOLOGUE AFUA_1G17690)-RELATED"/>
    <property type="match status" value="1"/>
</dbReference>
<dbReference type="Pfam" id="PF08031">
    <property type="entry name" value="BBE"/>
    <property type="match status" value="1"/>
</dbReference>
<evidence type="ECO:0000259" key="6">
    <source>
        <dbReference type="PROSITE" id="PS51387"/>
    </source>
</evidence>
<dbReference type="Pfam" id="PF01565">
    <property type="entry name" value="FAD_binding_4"/>
    <property type="match status" value="1"/>
</dbReference>
<keyword evidence="8" id="KW-1185">Reference proteome</keyword>
<evidence type="ECO:0000313" key="8">
    <source>
        <dbReference type="Proteomes" id="UP001280581"/>
    </source>
</evidence>
<dbReference type="Gene3D" id="3.40.462.20">
    <property type="match status" value="1"/>
</dbReference>
<dbReference type="InterPro" id="IPR012951">
    <property type="entry name" value="BBE"/>
</dbReference>
<organism evidence="7 8">
    <name type="scientific">Pseudopithomyces chartarum</name>
    <dbReference type="NCBI Taxonomy" id="1892770"/>
    <lineage>
        <taxon>Eukaryota</taxon>
        <taxon>Fungi</taxon>
        <taxon>Dikarya</taxon>
        <taxon>Ascomycota</taxon>
        <taxon>Pezizomycotina</taxon>
        <taxon>Dothideomycetes</taxon>
        <taxon>Pleosporomycetidae</taxon>
        <taxon>Pleosporales</taxon>
        <taxon>Massarineae</taxon>
        <taxon>Didymosphaeriaceae</taxon>
        <taxon>Pseudopithomyces</taxon>
    </lineage>
</organism>
<evidence type="ECO:0000313" key="7">
    <source>
        <dbReference type="EMBL" id="KAK3217035.1"/>
    </source>
</evidence>
<reference evidence="7 8" key="1">
    <citation type="submission" date="2021-02" db="EMBL/GenBank/DDBJ databases">
        <title>Genome assembly of Pseudopithomyces chartarum.</title>
        <authorList>
            <person name="Jauregui R."/>
            <person name="Singh J."/>
            <person name="Voisey C."/>
        </authorList>
    </citation>
    <scope>NUCLEOTIDE SEQUENCE [LARGE SCALE GENOMIC DNA]</scope>
    <source>
        <strain evidence="7 8">AGR01</strain>
    </source>
</reference>
<dbReference type="GO" id="GO:0016491">
    <property type="term" value="F:oxidoreductase activity"/>
    <property type="evidence" value="ECO:0007669"/>
    <property type="project" value="UniProtKB-KW"/>
</dbReference>
<dbReference type="SUPFAM" id="SSF56176">
    <property type="entry name" value="FAD-binding/transporter-associated domain-like"/>
    <property type="match status" value="1"/>
</dbReference>
<evidence type="ECO:0000256" key="4">
    <source>
        <dbReference type="ARBA" id="ARBA00022827"/>
    </source>
</evidence>
<proteinExistence type="inferred from homology"/>
<comment type="cofactor">
    <cofactor evidence="1">
        <name>FAD</name>
        <dbReference type="ChEBI" id="CHEBI:57692"/>
    </cofactor>
</comment>
<dbReference type="PANTHER" id="PTHR42973:SF39">
    <property type="entry name" value="FAD-BINDING PCMH-TYPE DOMAIN-CONTAINING PROTEIN"/>
    <property type="match status" value="1"/>
</dbReference>
<keyword evidence="3" id="KW-0285">Flavoprotein</keyword>
<dbReference type="PROSITE" id="PS51387">
    <property type="entry name" value="FAD_PCMH"/>
    <property type="match status" value="1"/>
</dbReference>
<keyword evidence="5" id="KW-0560">Oxidoreductase</keyword>
<evidence type="ECO:0000256" key="5">
    <source>
        <dbReference type="ARBA" id="ARBA00023002"/>
    </source>
</evidence>
<name>A0AAN6M873_9PLEO</name>
<dbReference type="AlphaFoldDB" id="A0AAN6M873"/>
<evidence type="ECO:0000256" key="3">
    <source>
        <dbReference type="ARBA" id="ARBA00022630"/>
    </source>
</evidence>
<dbReference type="InterPro" id="IPR050416">
    <property type="entry name" value="FAD-linked_Oxidoreductase"/>
</dbReference>
<comment type="caution">
    <text evidence="7">The sequence shown here is derived from an EMBL/GenBank/DDBJ whole genome shotgun (WGS) entry which is preliminary data.</text>
</comment>
<dbReference type="InterPro" id="IPR016166">
    <property type="entry name" value="FAD-bd_PCMH"/>
</dbReference>
<dbReference type="InterPro" id="IPR036318">
    <property type="entry name" value="FAD-bd_PCMH-like_sf"/>
</dbReference>
<dbReference type="InterPro" id="IPR006094">
    <property type="entry name" value="Oxid_FAD_bind_N"/>
</dbReference>
<dbReference type="InterPro" id="IPR016167">
    <property type="entry name" value="FAD-bd_PCMH_sub1"/>
</dbReference>
<dbReference type="Gene3D" id="3.30.43.10">
    <property type="entry name" value="Uridine Diphospho-n-acetylenolpyruvylglucosamine Reductase, domain 2"/>
    <property type="match status" value="1"/>
</dbReference>
<comment type="similarity">
    <text evidence="2">Belongs to the oxygen-dependent FAD-linked oxidoreductase family.</text>
</comment>
<dbReference type="InterPro" id="IPR016169">
    <property type="entry name" value="FAD-bd_PCMH_sub2"/>
</dbReference>